<keyword evidence="2" id="KW-0813">Transport</keyword>
<dbReference type="InterPro" id="IPR027359">
    <property type="entry name" value="Volt_channel_dom_sf"/>
</dbReference>
<evidence type="ECO:0000259" key="13">
    <source>
        <dbReference type="Pfam" id="PF00520"/>
    </source>
</evidence>
<feature type="domain" description="Ion transport" evidence="13">
    <location>
        <begin position="32"/>
        <end position="248"/>
    </location>
</feature>
<dbReference type="PANTHER" id="PTHR11537:SF254">
    <property type="entry name" value="POTASSIUM VOLTAGE-GATED CHANNEL PROTEIN SHAB"/>
    <property type="match status" value="1"/>
</dbReference>
<sequence>MNHMGRRGIRGALNDVLNNEQSRWYFVVNDSIAVVILISVVLLILETIPSIGGLYPAFFYNAEIVVIGLFTTEYFVRLWVAEHPLLYVRSFFGVIDAAAILPGFFVILLPTLFPLHSLVALRILRVLRILRTLRLVRWVFPTEHRQKMAKDFAGGLALFNMEIFFFAYFSFVVIAGSLMYAVESSVLGSPFVSIPDGMWWAIVTMTTVGYGDFVPVTALGKIVASLTMVSGLVLLAMLVAVVGRTMQTVLFGSPLEVFDRDRQ</sequence>
<dbReference type="GO" id="GO:0001508">
    <property type="term" value="P:action potential"/>
    <property type="evidence" value="ECO:0007669"/>
    <property type="project" value="TreeGrafter"/>
</dbReference>
<keyword evidence="3" id="KW-0633">Potassium transport</keyword>
<dbReference type="InterPro" id="IPR005821">
    <property type="entry name" value="Ion_trans_dom"/>
</dbReference>
<dbReference type="AlphaFoldDB" id="A0A1F6EJF5"/>
<evidence type="ECO:0000256" key="1">
    <source>
        <dbReference type="ARBA" id="ARBA00004141"/>
    </source>
</evidence>
<evidence type="ECO:0000256" key="12">
    <source>
        <dbReference type="SAM" id="Phobius"/>
    </source>
</evidence>
<dbReference type="Pfam" id="PF00520">
    <property type="entry name" value="Ion_trans"/>
    <property type="match status" value="1"/>
</dbReference>
<dbReference type="GO" id="GO:0008076">
    <property type="term" value="C:voltage-gated potassium channel complex"/>
    <property type="evidence" value="ECO:0007669"/>
    <property type="project" value="InterPro"/>
</dbReference>
<keyword evidence="7" id="KW-0630">Potassium</keyword>
<keyword evidence="10 12" id="KW-0472">Membrane</keyword>
<dbReference type="Proteomes" id="UP000178587">
    <property type="component" value="Unassembled WGS sequence"/>
</dbReference>
<evidence type="ECO:0000256" key="5">
    <source>
        <dbReference type="ARBA" id="ARBA00022826"/>
    </source>
</evidence>
<evidence type="ECO:0000256" key="7">
    <source>
        <dbReference type="ARBA" id="ARBA00022958"/>
    </source>
</evidence>
<evidence type="ECO:0000256" key="11">
    <source>
        <dbReference type="ARBA" id="ARBA00023303"/>
    </source>
</evidence>
<evidence type="ECO:0000256" key="10">
    <source>
        <dbReference type="ARBA" id="ARBA00023136"/>
    </source>
</evidence>
<feature type="transmembrane region" description="Helical" evidence="12">
    <location>
        <begin position="24"/>
        <end position="45"/>
    </location>
</feature>
<evidence type="ECO:0000313" key="14">
    <source>
        <dbReference type="EMBL" id="OGG73442.1"/>
    </source>
</evidence>
<name>A0A1F6EJF5_9BACT</name>
<organism evidence="14 15">
    <name type="scientific">Candidatus Kaiserbacteria bacterium RIFCSPLOWO2_01_FULL_50_24</name>
    <dbReference type="NCBI Taxonomy" id="1798507"/>
    <lineage>
        <taxon>Bacteria</taxon>
        <taxon>Candidatus Kaiseribacteriota</taxon>
    </lineage>
</organism>
<keyword evidence="8 12" id="KW-1133">Transmembrane helix</keyword>
<keyword evidence="9" id="KW-0406">Ion transport</keyword>
<keyword evidence="6" id="KW-0851">Voltage-gated channel</keyword>
<dbReference type="InterPro" id="IPR028325">
    <property type="entry name" value="VG_K_chnl"/>
</dbReference>
<proteinExistence type="predicted"/>
<gene>
    <name evidence="14" type="ORF">A3A34_02480</name>
</gene>
<dbReference type="SUPFAM" id="SSF81324">
    <property type="entry name" value="Voltage-gated potassium channels"/>
    <property type="match status" value="1"/>
</dbReference>
<reference evidence="14 15" key="1">
    <citation type="journal article" date="2016" name="Nat. Commun.">
        <title>Thousands of microbial genomes shed light on interconnected biogeochemical processes in an aquifer system.</title>
        <authorList>
            <person name="Anantharaman K."/>
            <person name="Brown C.T."/>
            <person name="Hug L.A."/>
            <person name="Sharon I."/>
            <person name="Castelle C.J."/>
            <person name="Probst A.J."/>
            <person name="Thomas B.C."/>
            <person name="Singh A."/>
            <person name="Wilkins M.J."/>
            <person name="Karaoz U."/>
            <person name="Brodie E.L."/>
            <person name="Williams K.H."/>
            <person name="Hubbard S.S."/>
            <person name="Banfield J.F."/>
        </authorList>
    </citation>
    <scope>NUCLEOTIDE SEQUENCE [LARGE SCALE GENOMIC DNA]</scope>
</reference>
<feature type="transmembrane region" description="Helical" evidence="12">
    <location>
        <begin position="198"/>
        <end position="216"/>
    </location>
</feature>
<evidence type="ECO:0000256" key="4">
    <source>
        <dbReference type="ARBA" id="ARBA00022692"/>
    </source>
</evidence>
<dbReference type="EMBL" id="MFLU01000019">
    <property type="protein sequence ID" value="OGG73442.1"/>
    <property type="molecule type" value="Genomic_DNA"/>
</dbReference>
<dbReference type="Gene3D" id="1.20.120.350">
    <property type="entry name" value="Voltage-gated potassium channels. Chain C"/>
    <property type="match status" value="1"/>
</dbReference>
<feature type="transmembrane region" description="Helical" evidence="12">
    <location>
        <begin position="223"/>
        <end position="243"/>
    </location>
</feature>
<comment type="caution">
    <text evidence="14">The sequence shown here is derived from an EMBL/GenBank/DDBJ whole genome shotgun (WGS) entry which is preliminary data.</text>
</comment>
<keyword evidence="4 12" id="KW-0812">Transmembrane</keyword>
<dbReference type="Gene3D" id="1.20.5.110">
    <property type="match status" value="1"/>
</dbReference>
<dbReference type="PRINTS" id="PR00169">
    <property type="entry name" value="KCHANNEL"/>
</dbReference>
<comment type="subcellular location">
    <subcellularLocation>
        <location evidence="1">Membrane</location>
        <topology evidence="1">Multi-pass membrane protein</topology>
    </subcellularLocation>
</comment>
<keyword evidence="11" id="KW-0407">Ion channel</keyword>
<dbReference type="GO" id="GO:0005249">
    <property type="term" value="F:voltage-gated potassium channel activity"/>
    <property type="evidence" value="ECO:0007669"/>
    <property type="project" value="InterPro"/>
</dbReference>
<dbReference type="Gene3D" id="1.10.287.70">
    <property type="match status" value="1"/>
</dbReference>
<evidence type="ECO:0000256" key="8">
    <source>
        <dbReference type="ARBA" id="ARBA00022989"/>
    </source>
</evidence>
<evidence type="ECO:0000313" key="15">
    <source>
        <dbReference type="Proteomes" id="UP000178587"/>
    </source>
</evidence>
<feature type="transmembrane region" description="Helical" evidence="12">
    <location>
        <begin position="152"/>
        <end position="178"/>
    </location>
</feature>
<accession>A0A1F6EJF5</accession>
<evidence type="ECO:0000256" key="3">
    <source>
        <dbReference type="ARBA" id="ARBA00022538"/>
    </source>
</evidence>
<feature type="transmembrane region" description="Helical" evidence="12">
    <location>
        <begin position="57"/>
        <end position="79"/>
    </location>
</feature>
<dbReference type="STRING" id="1798507.A3A34_02480"/>
<keyword evidence="5" id="KW-0631">Potassium channel</keyword>
<feature type="transmembrane region" description="Helical" evidence="12">
    <location>
        <begin position="91"/>
        <end position="113"/>
    </location>
</feature>
<protein>
    <recommendedName>
        <fullName evidence="13">Ion transport domain-containing protein</fullName>
    </recommendedName>
</protein>
<evidence type="ECO:0000256" key="2">
    <source>
        <dbReference type="ARBA" id="ARBA00022448"/>
    </source>
</evidence>
<evidence type="ECO:0000256" key="9">
    <source>
        <dbReference type="ARBA" id="ARBA00023065"/>
    </source>
</evidence>
<evidence type="ECO:0000256" key="6">
    <source>
        <dbReference type="ARBA" id="ARBA00022882"/>
    </source>
</evidence>
<dbReference type="PANTHER" id="PTHR11537">
    <property type="entry name" value="VOLTAGE-GATED POTASSIUM CHANNEL"/>
    <property type="match status" value="1"/>
</dbReference>